<keyword evidence="2 5" id="KW-0227">DNA damage</keyword>
<dbReference type="KEGG" id="lho:LOOC260_101460"/>
<accession>A0A0A1GUM9</accession>
<evidence type="ECO:0000256" key="3">
    <source>
        <dbReference type="ARBA" id="ARBA00022801"/>
    </source>
</evidence>
<evidence type="ECO:0000256" key="2">
    <source>
        <dbReference type="ARBA" id="ARBA00022763"/>
    </source>
</evidence>
<dbReference type="InterPro" id="IPR003180">
    <property type="entry name" value="MPG"/>
</dbReference>
<evidence type="ECO:0000313" key="7">
    <source>
        <dbReference type="Proteomes" id="UP000031620"/>
    </source>
</evidence>
<reference evidence="6 7" key="1">
    <citation type="submission" date="2014-11" db="EMBL/GenBank/DDBJ databases">
        <title>Complete genome sequence and analysis of Lactobacillus hokkaidonensis LOOC260T.</title>
        <authorList>
            <person name="Tanizawa Y."/>
            <person name="Tohno M."/>
            <person name="Kaminuma E."/>
            <person name="Nakamura Y."/>
            <person name="Arita M."/>
        </authorList>
    </citation>
    <scope>NUCLEOTIDE SEQUENCE [LARGE SCALE GENOMIC DNA]</scope>
    <source>
        <strain evidence="6 7">LOOC260</strain>
    </source>
</reference>
<keyword evidence="3 5" id="KW-0378">Hydrolase</keyword>
<evidence type="ECO:0000256" key="1">
    <source>
        <dbReference type="ARBA" id="ARBA00009232"/>
    </source>
</evidence>
<dbReference type="RefSeq" id="WP_041092160.1">
    <property type="nucleotide sequence ID" value="NZ_AP014680.1"/>
</dbReference>
<dbReference type="Gene3D" id="3.10.300.10">
    <property type="entry name" value="Methylpurine-DNA glycosylase (MPG)"/>
    <property type="match status" value="1"/>
</dbReference>
<dbReference type="Proteomes" id="UP000031620">
    <property type="component" value="Chromosome"/>
</dbReference>
<sequence>MTNYQSFYTNRETTAIAKDLLGKVLSYRSEQGVVSGYIVETEAYLGQQDSAAHAFNGRRTAFTEALYGQPGTIYIYQLRQQYMFDVVVQDEGNPQGVLIRGIEPLLGRSIMLRNRVIDGVNLTNGPGKLMQAFGIQSKQMNMQLLENADLTVKLTTDHYPAQIAASTRIGVNANGATGLQPYRFYVAHNPYVSRMKKSEMDLKRHGWS</sequence>
<evidence type="ECO:0000256" key="4">
    <source>
        <dbReference type="ARBA" id="ARBA00023204"/>
    </source>
</evidence>
<dbReference type="EMBL" id="AP014680">
    <property type="protein sequence ID" value="BAP84724.1"/>
    <property type="molecule type" value="Genomic_DNA"/>
</dbReference>
<dbReference type="PANTHER" id="PTHR10429:SF0">
    <property type="entry name" value="DNA-3-METHYLADENINE GLYCOSYLASE"/>
    <property type="match status" value="1"/>
</dbReference>
<dbReference type="CDD" id="cd00540">
    <property type="entry name" value="AAG"/>
    <property type="match status" value="1"/>
</dbReference>
<dbReference type="EC" id="3.2.2.-" evidence="5"/>
<dbReference type="HOGENOM" id="CLU_060471_2_0_9"/>
<proteinExistence type="inferred from homology"/>
<dbReference type="InterPro" id="IPR011034">
    <property type="entry name" value="Formyl_transferase-like_C_sf"/>
</dbReference>
<dbReference type="Pfam" id="PF02245">
    <property type="entry name" value="Pur_DNA_glyco"/>
    <property type="match status" value="1"/>
</dbReference>
<comment type="similarity">
    <text evidence="1 5">Belongs to the DNA glycosylase MPG family.</text>
</comment>
<organism evidence="6 7">
    <name type="scientific">Paucilactobacillus hokkaidonensis JCM 18461</name>
    <dbReference type="NCBI Taxonomy" id="1291742"/>
    <lineage>
        <taxon>Bacteria</taxon>
        <taxon>Bacillati</taxon>
        <taxon>Bacillota</taxon>
        <taxon>Bacilli</taxon>
        <taxon>Lactobacillales</taxon>
        <taxon>Lactobacillaceae</taxon>
        <taxon>Paucilactobacillus</taxon>
    </lineage>
</organism>
<keyword evidence="4 5" id="KW-0234">DNA repair</keyword>
<dbReference type="FunFam" id="3.10.300.10:FF:000001">
    <property type="entry name" value="Putative 3-methyladenine DNA glycosylase"/>
    <property type="match status" value="1"/>
</dbReference>
<dbReference type="GO" id="GO:0003677">
    <property type="term" value="F:DNA binding"/>
    <property type="evidence" value="ECO:0007669"/>
    <property type="project" value="InterPro"/>
</dbReference>
<dbReference type="GO" id="GO:0003905">
    <property type="term" value="F:alkylbase DNA N-glycosylase activity"/>
    <property type="evidence" value="ECO:0007669"/>
    <property type="project" value="InterPro"/>
</dbReference>
<dbReference type="InterPro" id="IPR036995">
    <property type="entry name" value="MPG_sf"/>
</dbReference>
<dbReference type="AlphaFoldDB" id="A0A0A1GUM9"/>
<protein>
    <recommendedName>
        <fullName evidence="5">Putative 3-methyladenine DNA glycosylase</fullName>
        <ecNumber evidence="5">3.2.2.-</ecNumber>
    </recommendedName>
</protein>
<dbReference type="HAMAP" id="MF_00527">
    <property type="entry name" value="3MGH"/>
    <property type="match status" value="1"/>
</dbReference>
<dbReference type="STRING" id="1291742.LOOC260_101460"/>
<name>A0A0A1GUM9_9LACO</name>
<dbReference type="GO" id="GO:0006284">
    <property type="term" value="P:base-excision repair"/>
    <property type="evidence" value="ECO:0007669"/>
    <property type="project" value="InterPro"/>
</dbReference>
<dbReference type="SUPFAM" id="SSF50486">
    <property type="entry name" value="FMT C-terminal domain-like"/>
    <property type="match status" value="1"/>
</dbReference>
<gene>
    <name evidence="6" type="ORF">LOOC260_101460</name>
</gene>
<evidence type="ECO:0000313" key="6">
    <source>
        <dbReference type="EMBL" id="BAP84724.1"/>
    </source>
</evidence>
<dbReference type="PANTHER" id="PTHR10429">
    <property type="entry name" value="DNA-3-METHYLADENINE GLYCOSYLASE"/>
    <property type="match status" value="1"/>
</dbReference>
<dbReference type="NCBIfam" id="TIGR00567">
    <property type="entry name" value="3mg"/>
    <property type="match status" value="1"/>
</dbReference>
<evidence type="ECO:0000256" key="5">
    <source>
        <dbReference type="HAMAP-Rule" id="MF_00527"/>
    </source>
</evidence>